<keyword evidence="1" id="KW-0418">Kinase</keyword>
<gene>
    <name evidence="1" type="ORF">BC739_001488</name>
</gene>
<proteinExistence type="predicted"/>
<evidence type="ECO:0000313" key="2">
    <source>
        <dbReference type="Proteomes" id="UP000517916"/>
    </source>
</evidence>
<protein>
    <submittedName>
        <fullName evidence="1">Kinase</fullName>
    </submittedName>
</protein>
<dbReference type="InterPro" id="IPR027417">
    <property type="entry name" value="P-loop_NTPase"/>
</dbReference>
<evidence type="ECO:0000313" key="1">
    <source>
        <dbReference type="EMBL" id="MBA8924291.1"/>
    </source>
</evidence>
<comment type="caution">
    <text evidence="1">The sequence shown here is derived from an EMBL/GenBank/DDBJ whole genome shotgun (WGS) entry which is preliminary data.</text>
</comment>
<dbReference type="Gene3D" id="3.40.50.300">
    <property type="entry name" value="P-loop containing nucleotide triphosphate hydrolases"/>
    <property type="match status" value="1"/>
</dbReference>
<dbReference type="Proteomes" id="UP000517916">
    <property type="component" value="Unassembled WGS sequence"/>
</dbReference>
<keyword evidence="1" id="KW-0808">Transferase</keyword>
<sequence>MAHEDGALLITGPVGVGKTTVAEAVGDLLAEARVPHAVIDLDWLRWSWPSPSDDPFNLGLELRNLGSVARNYLDAGARRLVLAGVVESRADRQRYVEALGVGLTVCRLSADLAVIRDRLVQRHDGDAEGLRWHLERSRELDRIFDRAQVEDFVVAADRAVAEVAEAVARAAGWR</sequence>
<organism evidence="1 2">
    <name type="scientific">Kutzneria viridogrisea</name>
    <dbReference type="NCBI Taxonomy" id="47990"/>
    <lineage>
        <taxon>Bacteria</taxon>
        <taxon>Bacillati</taxon>
        <taxon>Actinomycetota</taxon>
        <taxon>Actinomycetes</taxon>
        <taxon>Pseudonocardiales</taxon>
        <taxon>Pseudonocardiaceae</taxon>
        <taxon>Kutzneria</taxon>
    </lineage>
</organism>
<dbReference type="RefSeq" id="WP_182836684.1">
    <property type="nucleotide sequence ID" value="NZ_BAAABQ010000007.1"/>
</dbReference>
<name>A0ABR6BC41_9PSEU</name>
<dbReference type="EMBL" id="JACJID010000001">
    <property type="protein sequence ID" value="MBA8924291.1"/>
    <property type="molecule type" value="Genomic_DNA"/>
</dbReference>
<keyword evidence="2" id="KW-1185">Reference proteome</keyword>
<dbReference type="GO" id="GO:0016301">
    <property type="term" value="F:kinase activity"/>
    <property type="evidence" value="ECO:0007669"/>
    <property type="project" value="UniProtKB-KW"/>
</dbReference>
<dbReference type="SUPFAM" id="SSF52540">
    <property type="entry name" value="P-loop containing nucleoside triphosphate hydrolases"/>
    <property type="match status" value="1"/>
</dbReference>
<accession>A0ABR6BC41</accession>
<reference evidence="1 2" key="1">
    <citation type="submission" date="2020-08" db="EMBL/GenBank/DDBJ databases">
        <title>Genomic Encyclopedia of Archaeal and Bacterial Type Strains, Phase II (KMG-II): from individual species to whole genera.</title>
        <authorList>
            <person name="Goeker M."/>
        </authorList>
    </citation>
    <scope>NUCLEOTIDE SEQUENCE [LARGE SCALE GENOMIC DNA]</scope>
    <source>
        <strain evidence="1 2">DSM 43850</strain>
    </source>
</reference>